<dbReference type="AlphaFoldDB" id="A0A6C0L9J8"/>
<reference evidence="1" key="1">
    <citation type="journal article" date="2020" name="Nature">
        <title>Giant virus diversity and host interactions through global metagenomics.</title>
        <authorList>
            <person name="Schulz F."/>
            <person name="Roux S."/>
            <person name="Paez-Espino D."/>
            <person name="Jungbluth S."/>
            <person name="Walsh D.A."/>
            <person name="Denef V.J."/>
            <person name="McMahon K.D."/>
            <person name="Konstantinidis K.T."/>
            <person name="Eloe-Fadrosh E.A."/>
            <person name="Kyrpides N.C."/>
            <person name="Woyke T."/>
        </authorList>
    </citation>
    <scope>NUCLEOTIDE SEQUENCE</scope>
    <source>
        <strain evidence="1">GVMAG-M-3300027759-16</strain>
    </source>
</reference>
<dbReference type="EMBL" id="MN740439">
    <property type="protein sequence ID" value="QHU26381.1"/>
    <property type="molecule type" value="Genomic_DNA"/>
</dbReference>
<evidence type="ECO:0000313" key="1">
    <source>
        <dbReference type="EMBL" id="QHU26381.1"/>
    </source>
</evidence>
<organism evidence="1">
    <name type="scientific">viral metagenome</name>
    <dbReference type="NCBI Taxonomy" id="1070528"/>
    <lineage>
        <taxon>unclassified sequences</taxon>
        <taxon>metagenomes</taxon>
        <taxon>organismal metagenomes</taxon>
    </lineage>
</organism>
<sequence length="355" mass="40504">MKCVSVITRGTPCNKEALEGKERCKRHQAAFDKKEEKAGPIREGGCHGIKADGKRCDIFALEGSMLCRKHTAMIDATRRAAERKVQEDAEIAERSKVLIRDAVPWRIALQMVLHEWRQNTLGPRVFWQTALQVAKHQGATTQEIDTYYDGIRFMIPLPFQGGKRGLADLAKDPQNIHTAEVSSQTEKMTELLLSEPIPPEQNTLKTLFIKCIKLCKITTMKKFLTTMDDMNTWYEKPWCIKENDFLYKRLLDASVAKIETSEHKIALYKRIYEEAVESLGMCCQGHLSRLLNVFVGFDDAFKTPISAREALQDEMATLSTMDMSPDEMVLVAKTILQRLAIPTEEWSQWTQAFVE</sequence>
<proteinExistence type="predicted"/>
<name>A0A6C0L9J8_9ZZZZ</name>
<accession>A0A6C0L9J8</accession>
<protein>
    <submittedName>
        <fullName evidence="1">Uncharacterized protein</fullName>
    </submittedName>
</protein>